<proteinExistence type="predicted"/>
<dbReference type="Proteomes" id="UP001057561">
    <property type="component" value="Chromosome"/>
</dbReference>
<gene>
    <name evidence="1" type="ORF">NG743_04650</name>
</gene>
<evidence type="ECO:0000313" key="2">
    <source>
        <dbReference type="Proteomes" id="UP001057561"/>
    </source>
</evidence>
<name>A0ABY5LWJ1_9CYAN</name>
<reference evidence="1" key="1">
    <citation type="submission" date="2022-06" db="EMBL/GenBank/DDBJ databases">
        <title>Nostosin G and Spiroidesin B from the Cyanobacterium Dolichospermum sp. NIES-1697.</title>
        <authorList>
            <person name="Phan C.-S."/>
            <person name="Mehjabin J.J."/>
            <person name="Anas A.R.J."/>
            <person name="Hayasaka M."/>
            <person name="Onoki R."/>
            <person name="Wang J."/>
            <person name="Umezawa T."/>
            <person name="Washio K."/>
            <person name="Morikawa M."/>
            <person name="Okino T."/>
        </authorList>
    </citation>
    <scope>NUCLEOTIDE SEQUENCE</scope>
    <source>
        <strain evidence="1">NIES-1697</strain>
    </source>
</reference>
<dbReference type="RefSeq" id="WP_257121598.1">
    <property type="nucleotide sequence ID" value="NZ_CP099464.1"/>
</dbReference>
<dbReference type="EMBL" id="CP099464">
    <property type="protein sequence ID" value="UUO16342.1"/>
    <property type="molecule type" value="Genomic_DNA"/>
</dbReference>
<sequence>MSTYLAIELSQKNIMVDENISLILAKKLNLLSKFPSNKQLIKSLIQINAS</sequence>
<organism evidence="1 2">
    <name type="scientific">Dolichospermum heterosporum TAC447</name>
    <dbReference type="NCBI Taxonomy" id="747523"/>
    <lineage>
        <taxon>Bacteria</taxon>
        <taxon>Bacillati</taxon>
        <taxon>Cyanobacteriota</taxon>
        <taxon>Cyanophyceae</taxon>
        <taxon>Nostocales</taxon>
        <taxon>Aphanizomenonaceae</taxon>
        <taxon>Dolichospermum</taxon>
        <taxon>Dolichospermum heterosporum</taxon>
    </lineage>
</organism>
<accession>A0ABY5LWJ1</accession>
<evidence type="ECO:0000313" key="1">
    <source>
        <dbReference type="EMBL" id="UUO16342.1"/>
    </source>
</evidence>
<protein>
    <submittedName>
        <fullName evidence="1">Uncharacterized protein</fullName>
    </submittedName>
</protein>
<keyword evidence="2" id="KW-1185">Reference proteome</keyword>